<feature type="region of interest" description="Disordered" evidence="1">
    <location>
        <begin position="142"/>
        <end position="172"/>
    </location>
</feature>
<accession>A0A9P4L3Z4</accession>
<dbReference type="EMBL" id="ML976620">
    <property type="protein sequence ID" value="KAF1840323.1"/>
    <property type="molecule type" value="Genomic_DNA"/>
</dbReference>
<evidence type="ECO:0000256" key="1">
    <source>
        <dbReference type="SAM" id="MobiDB-lite"/>
    </source>
</evidence>
<sequence length="365" mass="39835">MMSLVPTRKRRDIHNPALASRDKDKVRLIEKSTEHLLNASAKPQVRTSLPASRTFKTLRRGSIKIFSIFRNGKNSTPGSRHAASGDSGSALRASESTQRAATATTSDTYTESTLHCPSLPSISAVLPGLTLHQRGSSSLQLTNFDGESEPILSSRSPLPTALHRSRSTPGLSRQLTSKFSNALLHNATVIHRPKKSSRPTIRSGDFERHPSEQPAVTVTSPQPPMSDVSSLPSSFLGSSNAPLSQSTVPTSLLSSGAPISAETTHRVHNESRHISTGCSPPLCEPATEQMPPHFLVFPRQDAPRLSEPSVATIERAAAAKVFFESHFNQLLATKVSPRSMRRRKVEHKLFALALPNDQRHLKRRE</sequence>
<reference evidence="2" key="1">
    <citation type="submission" date="2020-01" db="EMBL/GenBank/DDBJ databases">
        <authorList>
            <consortium name="DOE Joint Genome Institute"/>
            <person name="Haridas S."/>
            <person name="Albert R."/>
            <person name="Binder M."/>
            <person name="Bloem J."/>
            <person name="Labutti K."/>
            <person name="Salamov A."/>
            <person name="Andreopoulos B."/>
            <person name="Baker S.E."/>
            <person name="Barry K."/>
            <person name="Bills G."/>
            <person name="Bluhm B.H."/>
            <person name="Cannon C."/>
            <person name="Castanera R."/>
            <person name="Culley D.E."/>
            <person name="Daum C."/>
            <person name="Ezra D."/>
            <person name="Gonzalez J.B."/>
            <person name="Henrissat B."/>
            <person name="Kuo A."/>
            <person name="Liang C."/>
            <person name="Lipzen A."/>
            <person name="Lutzoni F."/>
            <person name="Magnuson J."/>
            <person name="Mondo S."/>
            <person name="Nolan M."/>
            <person name="Ohm R."/>
            <person name="Pangilinan J."/>
            <person name="Park H.-J."/>
            <person name="Ramirez L."/>
            <person name="Alfaro M."/>
            <person name="Sun H."/>
            <person name="Tritt A."/>
            <person name="Yoshinaga Y."/>
            <person name="Zwiers L.-H."/>
            <person name="Turgeon B.G."/>
            <person name="Goodwin S.B."/>
            <person name="Spatafora J.W."/>
            <person name="Crous P.W."/>
            <person name="Grigoriev I.V."/>
        </authorList>
    </citation>
    <scope>NUCLEOTIDE SEQUENCE</scope>
    <source>
        <strain evidence="2">CBS 394.84</strain>
    </source>
</reference>
<feature type="region of interest" description="Disordered" evidence="1">
    <location>
        <begin position="74"/>
        <end position="112"/>
    </location>
</feature>
<dbReference type="RefSeq" id="XP_040782886.1">
    <property type="nucleotide sequence ID" value="XM_040929688.1"/>
</dbReference>
<feature type="compositionally biased region" description="Polar residues" evidence="1">
    <location>
        <begin position="240"/>
        <end position="254"/>
    </location>
</feature>
<name>A0A9P4L3Z4_9PLEO</name>
<dbReference type="Proteomes" id="UP000800039">
    <property type="component" value="Unassembled WGS sequence"/>
</dbReference>
<gene>
    <name evidence="2" type="ORF">K460DRAFT_297172</name>
</gene>
<evidence type="ECO:0000313" key="2">
    <source>
        <dbReference type="EMBL" id="KAF1840323.1"/>
    </source>
</evidence>
<feature type="compositionally biased region" description="Low complexity" evidence="1">
    <location>
        <begin position="226"/>
        <end position="239"/>
    </location>
</feature>
<feature type="compositionally biased region" description="Basic and acidic residues" evidence="1">
    <location>
        <begin position="263"/>
        <end position="273"/>
    </location>
</feature>
<feature type="compositionally biased region" description="Low complexity" evidence="1">
    <location>
        <begin position="100"/>
        <end position="112"/>
    </location>
</feature>
<feature type="compositionally biased region" description="Polar residues" evidence="1">
    <location>
        <begin position="142"/>
        <end position="157"/>
    </location>
</feature>
<feature type="region of interest" description="Disordered" evidence="1">
    <location>
        <begin position="186"/>
        <end position="273"/>
    </location>
</feature>
<dbReference type="GeneID" id="63846940"/>
<evidence type="ECO:0000313" key="3">
    <source>
        <dbReference type="Proteomes" id="UP000800039"/>
    </source>
</evidence>
<organism evidence="2 3">
    <name type="scientific">Cucurbitaria berberidis CBS 394.84</name>
    <dbReference type="NCBI Taxonomy" id="1168544"/>
    <lineage>
        <taxon>Eukaryota</taxon>
        <taxon>Fungi</taxon>
        <taxon>Dikarya</taxon>
        <taxon>Ascomycota</taxon>
        <taxon>Pezizomycotina</taxon>
        <taxon>Dothideomycetes</taxon>
        <taxon>Pleosporomycetidae</taxon>
        <taxon>Pleosporales</taxon>
        <taxon>Pleosporineae</taxon>
        <taxon>Cucurbitariaceae</taxon>
        <taxon>Cucurbitaria</taxon>
    </lineage>
</organism>
<keyword evidence="3" id="KW-1185">Reference proteome</keyword>
<proteinExistence type="predicted"/>
<protein>
    <submittedName>
        <fullName evidence="2">Uncharacterized protein</fullName>
    </submittedName>
</protein>
<comment type="caution">
    <text evidence="2">The sequence shown here is derived from an EMBL/GenBank/DDBJ whole genome shotgun (WGS) entry which is preliminary data.</text>
</comment>
<dbReference type="AlphaFoldDB" id="A0A9P4L3Z4"/>
<dbReference type="OrthoDB" id="3638488at2759"/>